<sequence length="579" mass="65872">MPNSYKPPKPKAHPIDYLVKKAEAGFKKTLAKETKELSAAAKAYRKRRGRHPPPGFDKWFEYTTGSEGIIVEDFFDQIYHDLAPFWGVDPQRIRRLAHHFDHVVSVRNGTTTVKTDMGVREWVENWTNMVSVLEEWLPDVDVPLNVMDESRVIVPWEDIDKAVRAERNSSRILPKKDVVTESSSLSGLDANPGEAVQVEWHGPKESMWDIARVGCAPKSPSRDKEPAADLSGPPPMPSGFPKHSWQGYVQNWTIAKDPCLNPDLRESHGTFIEPLSTATTHEMLPIFGGSKLPMNNDILIPPAMYWSQNPMFHADDHGPEWEKKELKLIWRGGASGGRNKKENWTRFQRHRFLSMVNGTAVQAAERNPEAAGRGPNFVLQSYKTYHLTSTQYMDLGSWLDKFSDAGFVHLSCFPSTDGPNCPYTDPYYEIKSNLKLGEQYKSKFLPDIDGNSFSGRYLSFLRSTSLPIKATIYSEWHDSRLAPWVHFVPMDNSFVDIYGILDYFIGTGREYKVPKTGEILMEGSHDAAAKKIALAGKQWAELVLRPEDMLIYMMRLLMEWARVCDDQREKMGFVGDLKN</sequence>
<dbReference type="SMART" id="SM00672">
    <property type="entry name" value="CAP10"/>
    <property type="match status" value="1"/>
</dbReference>
<evidence type="ECO:0000313" key="3">
    <source>
        <dbReference type="EMBL" id="KAF2656401.1"/>
    </source>
</evidence>
<dbReference type="AlphaFoldDB" id="A0A6A6TAY0"/>
<proteinExistence type="predicted"/>
<keyword evidence="4" id="KW-1185">Reference proteome</keyword>
<dbReference type="InterPro" id="IPR006598">
    <property type="entry name" value="CAP10"/>
</dbReference>
<feature type="domain" description="Glycosyl transferase CAP10" evidence="2">
    <location>
        <begin position="262"/>
        <end position="570"/>
    </location>
</feature>
<dbReference type="Pfam" id="PF05686">
    <property type="entry name" value="Glyco_transf_90"/>
    <property type="match status" value="1"/>
</dbReference>
<dbReference type="PANTHER" id="PTHR12203">
    <property type="entry name" value="KDEL LYS-ASP-GLU-LEU CONTAINING - RELATED"/>
    <property type="match status" value="1"/>
</dbReference>
<accession>A0A6A6TAY0</accession>
<name>A0A6A6TAY0_9PLEO</name>
<evidence type="ECO:0000256" key="1">
    <source>
        <dbReference type="SAM" id="MobiDB-lite"/>
    </source>
</evidence>
<dbReference type="OrthoDB" id="541052at2759"/>
<dbReference type="InterPro" id="IPR051091">
    <property type="entry name" value="O-Glucosyltr/Glycosyltrsf_90"/>
</dbReference>
<reference evidence="3" key="1">
    <citation type="journal article" date="2020" name="Stud. Mycol.">
        <title>101 Dothideomycetes genomes: a test case for predicting lifestyles and emergence of pathogens.</title>
        <authorList>
            <person name="Haridas S."/>
            <person name="Albert R."/>
            <person name="Binder M."/>
            <person name="Bloem J."/>
            <person name="Labutti K."/>
            <person name="Salamov A."/>
            <person name="Andreopoulos B."/>
            <person name="Baker S."/>
            <person name="Barry K."/>
            <person name="Bills G."/>
            <person name="Bluhm B."/>
            <person name="Cannon C."/>
            <person name="Castanera R."/>
            <person name="Culley D."/>
            <person name="Daum C."/>
            <person name="Ezra D."/>
            <person name="Gonzalez J."/>
            <person name="Henrissat B."/>
            <person name="Kuo A."/>
            <person name="Liang C."/>
            <person name="Lipzen A."/>
            <person name="Lutzoni F."/>
            <person name="Magnuson J."/>
            <person name="Mondo S."/>
            <person name="Nolan M."/>
            <person name="Ohm R."/>
            <person name="Pangilinan J."/>
            <person name="Park H.-J."/>
            <person name="Ramirez L."/>
            <person name="Alfaro M."/>
            <person name="Sun H."/>
            <person name="Tritt A."/>
            <person name="Yoshinaga Y."/>
            <person name="Zwiers L.-H."/>
            <person name="Turgeon B."/>
            <person name="Goodwin S."/>
            <person name="Spatafora J."/>
            <person name="Crous P."/>
            <person name="Grigoriev I."/>
        </authorList>
    </citation>
    <scope>NUCLEOTIDE SEQUENCE</scope>
    <source>
        <strain evidence="3">CBS 122681</strain>
    </source>
</reference>
<protein>
    <submittedName>
        <fullName evidence="3">Glycosyltransferase family 90 protein</fullName>
    </submittedName>
</protein>
<feature type="region of interest" description="Disordered" evidence="1">
    <location>
        <begin position="215"/>
        <end position="242"/>
    </location>
</feature>
<dbReference type="PANTHER" id="PTHR12203:SF22">
    <property type="entry name" value="CAPSULE ASSOCIATED PROTEIN"/>
    <property type="match status" value="1"/>
</dbReference>
<dbReference type="GO" id="GO:0016740">
    <property type="term" value="F:transferase activity"/>
    <property type="evidence" value="ECO:0007669"/>
    <property type="project" value="UniProtKB-KW"/>
</dbReference>
<gene>
    <name evidence="3" type="ORF">K491DRAFT_596918</name>
</gene>
<keyword evidence="3" id="KW-0808">Transferase</keyword>
<evidence type="ECO:0000313" key="4">
    <source>
        <dbReference type="Proteomes" id="UP000799324"/>
    </source>
</evidence>
<dbReference type="EMBL" id="MU004336">
    <property type="protein sequence ID" value="KAF2656401.1"/>
    <property type="molecule type" value="Genomic_DNA"/>
</dbReference>
<evidence type="ECO:0000259" key="2">
    <source>
        <dbReference type="SMART" id="SM00672"/>
    </source>
</evidence>
<dbReference type="Proteomes" id="UP000799324">
    <property type="component" value="Unassembled WGS sequence"/>
</dbReference>
<organism evidence="3 4">
    <name type="scientific">Lophiostoma macrostomum CBS 122681</name>
    <dbReference type="NCBI Taxonomy" id="1314788"/>
    <lineage>
        <taxon>Eukaryota</taxon>
        <taxon>Fungi</taxon>
        <taxon>Dikarya</taxon>
        <taxon>Ascomycota</taxon>
        <taxon>Pezizomycotina</taxon>
        <taxon>Dothideomycetes</taxon>
        <taxon>Pleosporomycetidae</taxon>
        <taxon>Pleosporales</taxon>
        <taxon>Lophiostomataceae</taxon>
        <taxon>Lophiostoma</taxon>
    </lineage>
</organism>